<dbReference type="PROSITE" id="PS00061">
    <property type="entry name" value="ADH_SHORT"/>
    <property type="match status" value="1"/>
</dbReference>
<dbReference type="InterPro" id="IPR020904">
    <property type="entry name" value="Sc_DH/Rdtase_CS"/>
</dbReference>
<name>A0A9W5ZWH1_ASPNG</name>
<dbReference type="Gene3D" id="3.90.25.10">
    <property type="entry name" value="UDP-galactose 4-epimerase, domain 1"/>
    <property type="match status" value="1"/>
</dbReference>
<feature type="domain" description="NAD(P)-binding" evidence="1">
    <location>
        <begin position="26"/>
        <end position="353"/>
    </location>
</feature>
<evidence type="ECO:0000313" key="3">
    <source>
        <dbReference type="Proteomes" id="UP001144191"/>
    </source>
</evidence>
<accession>A0A9W5ZWH1</accession>
<dbReference type="AlphaFoldDB" id="A0A9W5ZWH1"/>
<protein>
    <recommendedName>
        <fullName evidence="1">NAD(P)-binding domain-containing protein</fullName>
    </recommendedName>
</protein>
<dbReference type="InterPro" id="IPR016040">
    <property type="entry name" value="NAD(P)-bd_dom"/>
</dbReference>
<gene>
    <name evidence="2" type="ORF">AnigIFM63604_011280</name>
</gene>
<dbReference type="PANTHER" id="PTHR43000">
    <property type="entry name" value="DTDP-D-GLUCOSE 4,6-DEHYDRATASE-RELATED"/>
    <property type="match status" value="1"/>
</dbReference>
<dbReference type="GO" id="GO:0009225">
    <property type="term" value="P:nucleotide-sugar metabolic process"/>
    <property type="evidence" value="ECO:0007669"/>
    <property type="project" value="UniProtKB-ARBA"/>
</dbReference>
<sequence length="381" mass="43048">MTVQQPRPESNGSEDENSMRNVKTILVTGGAGFIGGWFVRHLLQVHGTRYTVLCFDILDYCASKRNFEPVEHLPNFHFFPGDLCDPDRVSAVFQQFKVDAIIHFAANSHVDQSLVNPLSFIQKNVTGTHVLLEAARQAGTVVRFIHVSTDEVYGGNLPGQDYAFTEEDRLNPTNPYSASKAAVEMIANAYRYSFHMPIIITRCNNVFGPCQYPESESSLVLIQRAAVLTYIVLELIPKFAMQILRSQRMTLHGGGEAVRGFVYVSDAMSAFDIILHQGLVSKTYNISSKEQITVIDVAKRIVRWFHAGQTDSCEQHLETVPDRPFNDRMYWTDDSKLRRLGWTEKVSFDEGLIMTLEWYRDHGETFWSGPGPACKLNGRQG</sequence>
<evidence type="ECO:0000313" key="2">
    <source>
        <dbReference type="EMBL" id="GLA46679.1"/>
    </source>
</evidence>
<dbReference type="InterPro" id="IPR036291">
    <property type="entry name" value="NAD(P)-bd_dom_sf"/>
</dbReference>
<dbReference type="Pfam" id="PF16363">
    <property type="entry name" value="GDP_Man_Dehyd"/>
    <property type="match status" value="1"/>
</dbReference>
<dbReference type="Proteomes" id="UP001144191">
    <property type="component" value="Unassembled WGS sequence"/>
</dbReference>
<proteinExistence type="predicted"/>
<dbReference type="SUPFAM" id="SSF51735">
    <property type="entry name" value="NAD(P)-binding Rossmann-fold domains"/>
    <property type="match status" value="1"/>
</dbReference>
<comment type="caution">
    <text evidence="2">The sequence shown here is derived from an EMBL/GenBank/DDBJ whole genome shotgun (WGS) entry which is preliminary data.</text>
</comment>
<reference evidence="2" key="1">
    <citation type="submission" date="2022-07" db="EMBL/GenBank/DDBJ databases">
        <title>Taxonomy of Aspergillus series Nigri: significant species reduction supported by multi-species coalescent approaches.</title>
        <authorList>
            <person name="Bian C."/>
            <person name="Kusuya Y."/>
            <person name="Sklenar F."/>
            <person name="D'hooge E."/>
            <person name="Yaguchi T."/>
            <person name="Takahashi H."/>
            <person name="Hubka V."/>
        </authorList>
    </citation>
    <scope>NUCLEOTIDE SEQUENCE</scope>
    <source>
        <strain evidence="2">IFM 63604</strain>
    </source>
</reference>
<dbReference type="EMBL" id="BRPB01000009">
    <property type="protein sequence ID" value="GLA46679.1"/>
    <property type="molecule type" value="Genomic_DNA"/>
</dbReference>
<organism evidence="2 3">
    <name type="scientific">Aspergillus niger</name>
    <dbReference type="NCBI Taxonomy" id="5061"/>
    <lineage>
        <taxon>Eukaryota</taxon>
        <taxon>Fungi</taxon>
        <taxon>Dikarya</taxon>
        <taxon>Ascomycota</taxon>
        <taxon>Pezizomycotina</taxon>
        <taxon>Eurotiomycetes</taxon>
        <taxon>Eurotiomycetidae</taxon>
        <taxon>Eurotiales</taxon>
        <taxon>Aspergillaceae</taxon>
        <taxon>Aspergillus</taxon>
        <taxon>Aspergillus subgen. Circumdati</taxon>
    </lineage>
</organism>
<dbReference type="Gene3D" id="3.40.50.720">
    <property type="entry name" value="NAD(P)-binding Rossmann-like Domain"/>
    <property type="match status" value="1"/>
</dbReference>
<dbReference type="FunFam" id="3.40.50.720:FF:000304">
    <property type="entry name" value="UDP-glucose 4,6-dehydratase"/>
    <property type="match status" value="1"/>
</dbReference>
<evidence type="ECO:0000259" key="1">
    <source>
        <dbReference type="Pfam" id="PF16363"/>
    </source>
</evidence>